<dbReference type="AlphaFoldDB" id="A0A165M792"/>
<comment type="subunit">
    <text evidence="4">Homodimer.</text>
</comment>
<dbReference type="GO" id="GO:0008710">
    <property type="term" value="F:8-amino-7-oxononanoate synthase activity"/>
    <property type="evidence" value="ECO:0007669"/>
    <property type="project" value="UniProtKB-EC"/>
</dbReference>
<dbReference type="PANTHER" id="PTHR13693">
    <property type="entry name" value="CLASS II AMINOTRANSFERASE/8-AMINO-7-OXONONANOATE SYNTHASE"/>
    <property type="match status" value="1"/>
</dbReference>
<evidence type="ECO:0000256" key="7">
    <source>
        <dbReference type="ARBA" id="ARBA00022756"/>
    </source>
</evidence>
<evidence type="ECO:0000256" key="3">
    <source>
        <dbReference type="ARBA" id="ARBA00010008"/>
    </source>
</evidence>
<organism evidence="14 15">
    <name type="scientific">Pelodictyon luteolum</name>
    <dbReference type="NCBI Taxonomy" id="1100"/>
    <lineage>
        <taxon>Bacteria</taxon>
        <taxon>Pseudomonadati</taxon>
        <taxon>Chlorobiota</taxon>
        <taxon>Chlorobiia</taxon>
        <taxon>Chlorobiales</taxon>
        <taxon>Chlorobiaceae</taxon>
        <taxon>Chlorobium/Pelodictyon group</taxon>
        <taxon>Pelodictyon</taxon>
    </lineage>
</organism>
<dbReference type="SUPFAM" id="SSF53383">
    <property type="entry name" value="PLP-dependent transferases"/>
    <property type="match status" value="1"/>
</dbReference>
<dbReference type="RefSeq" id="WP_303681014.1">
    <property type="nucleotide sequence ID" value="NZ_LVWG01000017.1"/>
</dbReference>
<dbReference type="InterPro" id="IPR015424">
    <property type="entry name" value="PyrdxlP-dep_Trfase"/>
</dbReference>
<dbReference type="Pfam" id="PF00155">
    <property type="entry name" value="Aminotran_1_2"/>
    <property type="match status" value="1"/>
</dbReference>
<evidence type="ECO:0000256" key="12">
    <source>
        <dbReference type="RuleBase" id="RU003693"/>
    </source>
</evidence>
<dbReference type="GO" id="GO:0009102">
    <property type="term" value="P:biotin biosynthetic process"/>
    <property type="evidence" value="ECO:0007669"/>
    <property type="project" value="UniProtKB-KW"/>
</dbReference>
<name>A0A165M792_PELLU</name>
<evidence type="ECO:0000313" key="15">
    <source>
        <dbReference type="Proteomes" id="UP000076481"/>
    </source>
</evidence>
<feature type="domain" description="Aminotransferase class I/classII large" evidence="13">
    <location>
        <begin position="41"/>
        <end position="367"/>
    </location>
</feature>
<dbReference type="InterPro" id="IPR050087">
    <property type="entry name" value="AON_synthase_class-II"/>
</dbReference>
<dbReference type="InterPro" id="IPR001917">
    <property type="entry name" value="Aminotrans_II_pyridoxalP_BS"/>
</dbReference>
<evidence type="ECO:0000256" key="11">
    <source>
        <dbReference type="ARBA" id="ARBA00047715"/>
    </source>
</evidence>
<keyword evidence="7" id="KW-0093">Biotin biosynthesis</keyword>
<dbReference type="Gene3D" id="3.90.1150.10">
    <property type="entry name" value="Aspartate Aminotransferase, domain 1"/>
    <property type="match status" value="1"/>
</dbReference>
<evidence type="ECO:0000259" key="13">
    <source>
        <dbReference type="Pfam" id="PF00155"/>
    </source>
</evidence>
<sequence length="388" mass="43009">MQFHERITEELRQLKERDRLRAVPEVTSREGRFIAIGRERLLNLSSNDYLGLGDDQELRRGYFESCRSELPPLGSSSSRLLTGSYPLYDELEQELATLYGREAAMVLNSGYHANTGILPALAGRHDLVLSDRLNHASIIDGMKIADARWERYRHCDYLHLEELLEAARGRYRQIFIISESVFSMDGDRADLRRLVELKKRYDAVLIIDEAHGIGVFGRRGLGLTETEGVTGEVDIIVGTFGKALASAGAYAIMDGLVRRYLVNTMRTFIFTTALPPVTLGWSLLTLRRQVGMQAERSALLALASRLRSELSALGFDVPGESHIVPVTAGADSRALDMAEALREAGFLALAVRPPTVPENSARIRISLRSILGWDDIAGVAGCLGGLRR</sequence>
<dbReference type="GO" id="GO:0030170">
    <property type="term" value="F:pyridoxal phosphate binding"/>
    <property type="evidence" value="ECO:0007669"/>
    <property type="project" value="InterPro"/>
</dbReference>
<proteinExistence type="inferred from homology"/>
<dbReference type="InterPro" id="IPR004839">
    <property type="entry name" value="Aminotransferase_I/II_large"/>
</dbReference>
<reference evidence="14 15" key="1">
    <citation type="submission" date="2016-03" db="EMBL/GenBank/DDBJ databases">
        <title>Speciation and ecological success in dimly lit waters: horizontal gene transfer in a green sulfur bacteria bloom unveiled by metagenomic assembly.</title>
        <authorList>
            <person name="Llorens-Mares T."/>
            <person name="Liu Z."/>
            <person name="Allen L.Z."/>
            <person name="Rusch D.B."/>
            <person name="Craig M.T."/>
            <person name="Dupont C.L."/>
            <person name="Bryant D.A."/>
            <person name="Casamayor E.O."/>
        </authorList>
    </citation>
    <scope>NUCLEOTIDE SEQUENCE [LARGE SCALE GENOMIC DNA]</scope>
    <source>
        <strain evidence="14">CIII</strain>
    </source>
</reference>
<gene>
    <name evidence="14" type="ORF">A3K90_09930</name>
</gene>
<evidence type="ECO:0000256" key="9">
    <source>
        <dbReference type="ARBA" id="ARBA00032610"/>
    </source>
</evidence>
<dbReference type="PROSITE" id="PS00599">
    <property type="entry name" value="AA_TRANSFER_CLASS_2"/>
    <property type="match status" value="1"/>
</dbReference>
<evidence type="ECO:0000256" key="5">
    <source>
        <dbReference type="ARBA" id="ARBA00013187"/>
    </source>
</evidence>
<dbReference type="InterPro" id="IPR015422">
    <property type="entry name" value="PyrdxlP-dep_Trfase_small"/>
</dbReference>
<keyword evidence="6" id="KW-0808">Transferase</keyword>
<dbReference type="EC" id="2.3.1.47" evidence="5"/>
<comment type="similarity">
    <text evidence="3">Belongs to the class-II pyridoxal-phosphate-dependent aminotransferase family. BioF subfamily.</text>
</comment>
<dbReference type="Gene3D" id="3.40.640.10">
    <property type="entry name" value="Type I PLP-dependent aspartate aminotransferase-like (Major domain)"/>
    <property type="match status" value="1"/>
</dbReference>
<dbReference type="InterPro" id="IPR015421">
    <property type="entry name" value="PyrdxlP-dep_Trfase_major"/>
</dbReference>
<comment type="catalytic activity">
    <reaction evidence="11">
        <text>6-carboxyhexanoyl-[ACP] + L-alanine + H(+) = (8S)-8-amino-7-oxononanoate + holo-[ACP] + CO2</text>
        <dbReference type="Rhea" id="RHEA:42288"/>
        <dbReference type="Rhea" id="RHEA-COMP:9685"/>
        <dbReference type="Rhea" id="RHEA-COMP:9955"/>
        <dbReference type="ChEBI" id="CHEBI:15378"/>
        <dbReference type="ChEBI" id="CHEBI:16526"/>
        <dbReference type="ChEBI" id="CHEBI:57972"/>
        <dbReference type="ChEBI" id="CHEBI:64479"/>
        <dbReference type="ChEBI" id="CHEBI:78846"/>
        <dbReference type="ChEBI" id="CHEBI:149468"/>
        <dbReference type="EC" id="2.3.1.47"/>
    </reaction>
</comment>
<comment type="cofactor">
    <cofactor evidence="1 12">
        <name>pyridoxal 5'-phosphate</name>
        <dbReference type="ChEBI" id="CHEBI:597326"/>
    </cofactor>
</comment>
<dbReference type="EMBL" id="LVWG01000017">
    <property type="protein sequence ID" value="KZK74897.1"/>
    <property type="molecule type" value="Genomic_DNA"/>
</dbReference>
<comment type="pathway">
    <text evidence="2">Cofactor biosynthesis; biotin biosynthesis.</text>
</comment>
<evidence type="ECO:0000256" key="1">
    <source>
        <dbReference type="ARBA" id="ARBA00001933"/>
    </source>
</evidence>
<evidence type="ECO:0000256" key="6">
    <source>
        <dbReference type="ARBA" id="ARBA00022679"/>
    </source>
</evidence>
<dbReference type="PANTHER" id="PTHR13693:SF100">
    <property type="entry name" value="8-AMINO-7-OXONONANOATE SYNTHASE"/>
    <property type="match status" value="1"/>
</dbReference>
<evidence type="ECO:0000256" key="2">
    <source>
        <dbReference type="ARBA" id="ARBA00004746"/>
    </source>
</evidence>
<comment type="caution">
    <text evidence="14">The sequence shown here is derived from an EMBL/GenBank/DDBJ whole genome shotgun (WGS) entry which is preliminary data.</text>
</comment>
<evidence type="ECO:0000313" key="14">
    <source>
        <dbReference type="EMBL" id="KZK74897.1"/>
    </source>
</evidence>
<evidence type="ECO:0000256" key="4">
    <source>
        <dbReference type="ARBA" id="ARBA00011738"/>
    </source>
</evidence>
<evidence type="ECO:0000256" key="10">
    <source>
        <dbReference type="ARBA" id="ARBA00033381"/>
    </source>
</evidence>
<dbReference type="CDD" id="cd06454">
    <property type="entry name" value="KBL_like"/>
    <property type="match status" value="1"/>
</dbReference>
<dbReference type="Proteomes" id="UP000076481">
    <property type="component" value="Unassembled WGS sequence"/>
</dbReference>
<keyword evidence="8 12" id="KW-0663">Pyridoxal phosphate</keyword>
<evidence type="ECO:0000256" key="8">
    <source>
        <dbReference type="ARBA" id="ARBA00022898"/>
    </source>
</evidence>
<accession>A0A165M792</accession>
<protein>
    <recommendedName>
        <fullName evidence="5">8-amino-7-oxononanoate synthase</fullName>
        <ecNumber evidence="5">2.3.1.47</ecNumber>
    </recommendedName>
    <alternativeName>
        <fullName evidence="9">7-keto-8-amino-pelargonic acid synthase</fullName>
    </alternativeName>
    <alternativeName>
        <fullName evidence="10">8-amino-7-ketopelargonate synthase</fullName>
    </alternativeName>
</protein>